<dbReference type="InterPro" id="IPR050858">
    <property type="entry name" value="Mal-CoA-ACP_Trans/PKS_FabD"/>
</dbReference>
<evidence type="ECO:0000256" key="3">
    <source>
        <dbReference type="ARBA" id="ARBA00022679"/>
    </source>
</evidence>
<evidence type="ECO:0000313" key="9">
    <source>
        <dbReference type="Proteomes" id="UP001291687"/>
    </source>
</evidence>
<name>A0ABU5ND27_9RICK</name>
<proteinExistence type="inferred from homology"/>
<reference evidence="8 9" key="1">
    <citation type="submission" date="2023-03" db="EMBL/GenBank/DDBJ databases">
        <title>Host association and intracellularity evolved multiple times independently in the Rickettsiales.</title>
        <authorList>
            <person name="Castelli M."/>
            <person name="Nardi T."/>
            <person name="Gammuto L."/>
            <person name="Bellinzona G."/>
            <person name="Sabaneyeva E."/>
            <person name="Potekhin A."/>
            <person name="Serra V."/>
            <person name="Petroni G."/>
            <person name="Sassera D."/>
        </authorList>
    </citation>
    <scope>NUCLEOTIDE SEQUENCE [LARGE SCALE GENOMIC DNA]</scope>
    <source>
        <strain evidence="8 9">Sr 2-6</strain>
    </source>
</reference>
<comment type="similarity">
    <text evidence="6">Belongs to the fabD family.</text>
</comment>
<feature type="domain" description="Malonyl-CoA:ACP transacylase (MAT)" evidence="7">
    <location>
        <begin position="6"/>
        <end position="304"/>
    </location>
</feature>
<evidence type="ECO:0000313" key="8">
    <source>
        <dbReference type="EMBL" id="MEA0971067.1"/>
    </source>
</evidence>
<dbReference type="EMBL" id="JARJFB010000077">
    <property type="protein sequence ID" value="MEA0971067.1"/>
    <property type="molecule type" value="Genomic_DNA"/>
</dbReference>
<evidence type="ECO:0000259" key="7">
    <source>
        <dbReference type="SMART" id="SM00827"/>
    </source>
</evidence>
<sequence length="312" mass="33766">MNRAFIFPGQGSQSIGMGKDFFDTENTARQVFESVDDELGYKLSDIIFNGPTEALSITTNTQPAIMATSVAILKVLLEKSGKKVEELCKVVAGHSLGEYSALCAVDAISLENTSMLLKIRATSMQEASPKGEGAMAACIGITAAKLQEMLDAVVDHGVCQIANDNVEGQIVISGHEYNVDRVVAILKDTGYKAIKLNVSAPFHSILIKAAELPMKQALSGIEFMQPKVPLICNVTAKAETNSNQIKQNLLEQICGAVKWRETMDEFKALGITELVEIGPGKVLTGLAKKSPHNFKTFSISTIKELEEFLQEL</sequence>
<dbReference type="EC" id="2.3.1.39" evidence="1 6"/>
<dbReference type="PANTHER" id="PTHR42681:SF1">
    <property type="entry name" value="MALONYL-COA-ACYL CARRIER PROTEIN TRANSACYLASE, MITOCHONDRIAL"/>
    <property type="match status" value="1"/>
</dbReference>
<dbReference type="Proteomes" id="UP001291687">
    <property type="component" value="Unassembled WGS sequence"/>
</dbReference>
<dbReference type="Pfam" id="PF00698">
    <property type="entry name" value="Acyl_transf_1"/>
    <property type="match status" value="1"/>
</dbReference>
<dbReference type="InterPro" id="IPR016035">
    <property type="entry name" value="Acyl_Trfase/lysoPLipase"/>
</dbReference>
<evidence type="ECO:0000256" key="6">
    <source>
        <dbReference type="PIRNR" id="PIRNR000446"/>
    </source>
</evidence>
<dbReference type="PANTHER" id="PTHR42681">
    <property type="entry name" value="MALONYL-COA-ACYL CARRIER PROTEIN TRANSACYLASE, MITOCHONDRIAL"/>
    <property type="match status" value="1"/>
</dbReference>
<evidence type="ECO:0000256" key="2">
    <source>
        <dbReference type="ARBA" id="ARBA00018953"/>
    </source>
</evidence>
<dbReference type="RefSeq" id="WP_322776967.1">
    <property type="nucleotide sequence ID" value="NZ_JARJFB010000077.1"/>
</dbReference>
<evidence type="ECO:0000256" key="1">
    <source>
        <dbReference type="ARBA" id="ARBA00013258"/>
    </source>
</evidence>
<dbReference type="PIRSF" id="PIRSF000446">
    <property type="entry name" value="Mct"/>
    <property type="match status" value="1"/>
</dbReference>
<comment type="caution">
    <text evidence="8">The sequence shown here is derived from an EMBL/GenBank/DDBJ whole genome shotgun (WGS) entry which is preliminary data.</text>
</comment>
<dbReference type="Gene3D" id="3.30.70.250">
    <property type="entry name" value="Malonyl-CoA ACP transacylase, ACP-binding"/>
    <property type="match status" value="1"/>
</dbReference>
<organism evidence="8 9">
    <name type="scientific">Candidatus Megaera venefica</name>
    <dbReference type="NCBI Taxonomy" id="2055910"/>
    <lineage>
        <taxon>Bacteria</taxon>
        <taxon>Pseudomonadati</taxon>
        <taxon>Pseudomonadota</taxon>
        <taxon>Alphaproteobacteria</taxon>
        <taxon>Rickettsiales</taxon>
        <taxon>Rickettsiaceae</taxon>
        <taxon>Candidatus Megaera</taxon>
    </lineage>
</organism>
<keyword evidence="9" id="KW-1185">Reference proteome</keyword>
<accession>A0ABU5ND27</accession>
<dbReference type="InterPro" id="IPR004410">
    <property type="entry name" value="Malonyl_CoA-ACP_transAc_FabD"/>
</dbReference>
<dbReference type="Gene3D" id="3.40.366.10">
    <property type="entry name" value="Malonyl-Coenzyme A Acyl Carrier Protein, domain 2"/>
    <property type="match status" value="1"/>
</dbReference>
<dbReference type="InterPro" id="IPR016036">
    <property type="entry name" value="Malonyl_transacylase_ACP-bd"/>
</dbReference>
<dbReference type="SMART" id="SM00827">
    <property type="entry name" value="PKS_AT"/>
    <property type="match status" value="1"/>
</dbReference>
<keyword evidence="3 6" id="KW-0808">Transferase</keyword>
<comment type="catalytic activity">
    <reaction evidence="5 6">
        <text>holo-[ACP] + malonyl-CoA = malonyl-[ACP] + CoA</text>
        <dbReference type="Rhea" id="RHEA:41792"/>
        <dbReference type="Rhea" id="RHEA-COMP:9623"/>
        <dbReference type="Rhea" id="RHEA-COMP:9685"/>
        <dbReference type="ChEBI" id="CHEBI:57287"/>
        <dbReference type="ChEBI" id="CHEBI:57384"/>
        <dbReference type="ChEBI" id="CHEBI:64479"/>
        <dbReference type="ChEBI" id="CHEBI:78449"/>
        <dbReference type="EC" id="2.3.1.39"/>
    </reaction>
</comment>
<dbReference type="SUPFAM" id="SSF55048">
    <property type="entry name" value="Probable ACP-binding domain of malonyl-CoA ACP transacylase"/>
    <property type="match status" value="1"/>
</dbReference>
<dbReference type="InterPro" id="IPR024925">
    <property type="entry name" value="Malonyl_CoA-ACP_transAc"/>
</dbReference>
<dbReference type="InterPro" id="IPR014043">
    <property type="entry name" value="Acyl_transferase_dom"/>
</dbReference>
<evidence type="ECO:0000256" key="5">
    <source>
        <dbReference type="ARBA" id="ARBA00048462"/>
    </source>
</evidence>
<protein>
    <recommendedName>
        <fullName evidence="2 6">Malonyl CoA-acyl carrier protein transacylase</fullName>
        <ecNumber evidence="1 6">2.3.1.39</ecNumber>
    </recommendedName>
</protein>
<evidence type="ECO:0000256" key="4">
    <source>
        <dbReference type="ARBA" id="ARBA00023315"/>
    </source>
</evidence>
<dbReference type="SUPFAM" id="SSF52151">
    <property type="entry name" value="FabD/lysophospholipase-like"/>
    <property type="match status" value="1"/>
</dbReference>
<keyword evidence="4 6" id="KW-0012">Acyltransferase</keyword>
<gene>
    <name evidence="8" type="ORF">Megvenef_01039</name>
</gene>
<dbReference type="InterPro" id="IPR001227">
    <property type="entry name" value="Ac_transferase_dom_sf"/>
</dbReference>
<dbReference type="NCBIfam" id="TIGR00128">
    <property type="entry name" value="fabD"/>
    <property type="match status" value="1"/>
</dbReference>